<keyword evidence="1" id="KW-0175">Coiled coil</keyword>
<gene>
    <name evidence="3" type="ORF">EV702DRAFT_1227476</name>
</gene>
<evidence type="ECO:0000256" key="1">
    <source>
        <dbReference type="SAM" id="Coils"/>
    </source>
</evidence>
<reference evidence="3" key="1">
    <citation type="journal article" date="2020" name="New Phytol.">
        <title>Comparative genomics reveals dynamic genome evolution in host specialist ectomycorrhizal fungi.</title>
        <authorList>
            <person name="Lofgren L.A."/>
            <person name="Nguyen N.H."/>
            <person name="Vilgalys R."/>
            <person name="Ruytinx J."/>
            <person name="Liao H.L."/>
            <person name="Branco S."/>
            <person name="Kuo A."/>
            <person name="LaButti K."/>
            <person name="Lipzen A."/>
            <person name="Andreopoulos W."/>
            <person name="Pangilinan J."/>
            <person name="Riley R."/>
            <person name="Hundley H."/>
            <person name="Na H."/>
            <person name="Barry K."/>
            <person name="Grigoriev I.V."/>
            <person name="Stajich J.E."/>
            <person name="Kennedy P.G."/>
        </authorList>
    </citation>
    <scope>NUCLEOTIDE SEQUENCE</scope>
    <source>
        <strain evidence="3">DOB743</strain>
    </source>
</reference>
<comment type="caution">
    <text evidence="3">The sequence shown here is derived from an EMBL/GenBank/DDBJ whole genome shotgun (WGS) entry which is preliminary data.</text>
</comment>
<organism evidence="3 4">
    <name type="scientific">Suillus placidus</name>
    <dbReference type="NCBI Taxonomy" id="48579"/>
    <lineage>
        <taxon>Eukaryota</taxon>
        <taxon>Fungi</taxon>
        <taxon>Dikarya</taxon>
        <taxon>Basidiomycota</taxon>
        <taxon>Agaricomycotina</taxon>
        <taxon>Agaricomycetes</taxon>
        <taxon>Agaricomycetidae</taxon>
        <taxon>Boletales</taxon>
        <taxon>Suillineae</taxon>
        <taxon>Suillaceae</taxon>
        <taxon>Suillus</taxon>
    </lineage>
</organism>
<proteinExistence type="predicted"/>
<evidence type="ECO:0000313" key="4">
    <source>
        <dbReference type="Proteomes" id="UP000714275"/>
    </source>
</evidence>
<dbReference type="OrthoDB" id="2676280at2759"/>
<keyword evidence="4" id="KW-1185">Reference proteome</keyword>
<feature type="coiled-coil region" evidence="1">
    <location>
        <begin position="115"/>
        <end position="142"/>
    </location>
</feature>
<feature type="signal peptide" evidence="2">
    <location>
        <begin position="1"/>
        <end position="20"/>
    </location>
</feature>
<dbReference type="AlphaFoldDB" id="A0A9P6ZV64"/>
<evidence type="ECO:0000313" key="3">
    <source>
        <dbReference type="EMBL" id="KAG1776787.1"/>
    </source>
</evidence>
<dbReference type="Proteomes" id="UP000714275">
    <property type="component" value="Unassembled WGS sequence"/>
</dbReference>
<name>A0A9P6ZV64_9AGAM</name>
<accession>A0A9P6ZV64</accession>
<evidence type="ECO:0000256" key="2">
    <source>
        <dbReference type="SAM" id="SignalP"/>
    </source>
</evidence>
<feature type="chain" id="PRO_5040286291" evidence="2">
    <location>
        <begin position="21"/>
        <end position="527"/>
    </location>
</feature>
<dbReference type="EMBL" id="JABBWD010000024">
    <property type="protein sequence ID" value="KAG1776787.1"/>
    <property type="molecule type" value="Genomic_DNA"/>
</dbReference>
<keyword evidence="2" id="KW-0732">Signal</keyword>
<protein>
    <submittedName>
        <fullName evidence="3">Uncharacterized protein</fullName>
    </submittedName>
</protein>
<sequence length="527" mass="57780">MAVDPLQFLSLIAFLAALEARGVSLATGLTNTIIYFPFNRLSNGSSRGPSNTRVSASNMDFFNHTSEGFIQDPSTPDSGYPLGFSDTISYTASFPLLYQFLLVFSSQLASISRDISSLRRSVASLESSLSAAEDKIALLTNAHESILGQFKDGPFQTHTKASFDSEKLGRQLHHLSSIMTTQESQMSARRDTIGALQACTIHVSPDRQPLTERTRSYKEFDAPQKCLCAQFTTQTQDHIECKKDYTALRQDLQKLSDLASINDTKINVSLDNLRSQIVDQVKDQNRTEKEVALLREQMTRKFGAFQSRVSSLTLDAVKVHHGVQLSDQAAKEARRAKAMAGVGRRIMQLQANEDIVPQNHENGAVVPSACSSPVSIGRFQDSDISKASSPRVRWVGTTAPSGTKLQQSPPSRQYINCKENVDGIHSPSASVAFCQDDAEVGILRRKQKGPTITAFQPKDVNWMPTPSPSSPALAVVSTTPVLPRPGLSAIQRGHVSASRIFKSGDSEYRNKSLYASPLNCARIRGWI</sequence>